<gene>
    <name evidence="4" type="ORF">PSNMU_V1.4_AUG-EV-PASAV3_0110390</name>
</gene>
<feature type="compositionally biased region" description="Low complexity" evidence="2">
    <location>
        <begin position="81"/>
        <end position="115"/>
    </location>
</feature>
<feature type="compositionally biased region" description="Pro residues" evidence="2">
    <location>
        <begin position="49"/>
        <end position="59"/>
    </location>
</feature>
<dbReference type="Gene3D" id="1.20.5.170">
    <property type="match status" value="1"/>
</dbReference>
<proteinExistence type="predicted"/>
<dbReference type="SMART" id="SM00338">
    <property type="entry name" value="BRLZ"/>
    <property type="match status" value="1"/>
</dbReference>
<dbReference type="Proteomes" id="UP000291116">
    <property type="component" value="Unassembled WGS sequence"/>
</dbReference>
<keyword evidence="1" id="KW-0175">Coiled coil</keyword>
<dbReference type="InterPro" id="IPR004827">
    <property type="entry name" value="bZIP"/>
</dbReference>
<accession>A0A448ZPH6</accession>
<evidence type="ECO:0000313" key="4">
    <source>
        <dbReference type="EMBL" id="VEU43936.1"/>
    </source>
</evidence>
<evidence type="ECO:0000256" key="2">
    <source>
        <dbReference type="SAM" id="MobiDB-lite"/>
    </source>
</evidence>
<feature type="compositionally biased region" description="Polar residues" evidence="2">
    <location>
        <begin position="124"/>
        <end position="146"/>
    </location>
</feature>
<evidence type="ECO:0000313" key="5">
    <source>
        <dbReference type="Proteomes" id="UP000291116"/>
    </source>
</evidence>
<feature type="region of interest" description="Disordered" evidence="2">
    <location>
        <begin position="1"/>
        <end position="316"/>
    </location>
</feature>
<feature type="compositionally biased region" description="Low complexity" evidence="2">
    <location>
        <begin position="283"/>
        <end position="298"/>
    </location>
</feature>
<name>A0A448ZPH6_9STRA</name>
<sequence length="549" mass="60373">MADPNRHGAGDDNKRVASVGYSADERKHRALAGQWQTPPTPAYATGPPQQQPPQQPPQPQQAAQIARSPSHDGPLPVSTPEEYAQALQEAYEAGARMAQKQQQQHQQQQQQQQQHMPTAASCPDFSSTGSKQQQQHPAAGSGSVSERATAPPVPAFRMDHQIHPPAQLPRNPSGSIPDPLSSSMPPPPPPQATASYAPMAPGGEPQQPLQPQPQQHQAYLQPHQGGPQDPYAVGGQPQHALAHAHTRAHPHAHPNQGVPPHPLPATSSGVCYPPPAKPKAPEARPQQQPQQQQQQQQPGRSMSMPDMSTYAAEAEEEKRLKRLARNRASARLRRLRKKNLVDAYETEVGILEKTLGELQAHEWGRDTDDHKPLLDALGMERGQQPISPEERTEIIRDILEQQMQQVALLREAQREQEILALLAVGKGGDGTEEDEMVRELREILQLSDDQEKRLEESTKGLDKEAEALETVAASLRVIQKNDWLLNEGVQKITDQFTSILHKNQQSKLLLWTDANAEAVDQLDHVEVQPLQSAPVFSFGVESTAPGEDE</sequence>
<evidence type="ECO:0000259" key="3">
    <source>
        <dbReference type="SMART" id="SM00338"/>
    </source>
</evidence>
<dbReference type="InterPro" id="IPR046347">
    <property type="entry name" value="bZIP_sf"/>
</dbReference>
<keyword evidence="5" id="KW-1185">Reference proteome</keyword>
<feature type="coiled-coil region" evidence="1">
    <location>
        <begin position="396"/>
        <end position="457"/>
    </location>
</feature>
<organism evidence="4 5">
    <name type="scientific">Pseudo-nitzschia multistriata</name>
    <dbReference type="NCBI Taxonomy" id="183589"/>
    <lineage>
        <taxon>Eukaryota</taxon>
        <taxon>Sar</taxon>
        <taxon>Stramenopiles</taxon>
        <taxon>Ochrophyta</taxon>
        <taxon>Bacillariophyta</taxon>
        <taxon>Bacillariophyceae</taxon>
        <taxon>Bacillariophycidae</taxon>
        <taxon>Bacillariales</taxon>
        <taxon>Bacillariaceae</taxon>
        <taxon>Pseudo-nitzschia</taxon>
    </lineage>
</organism>
<feature type="domain" description="BZIP" evidence="3">
    <location>
        <begin position="314"/>
        <end position="376"/>
    </location>
</feature>
<feature type="compositionally biased region" description="Low complexity" evidence="2">
    <location>
        <begin position="205"/>
        <end position="224"/>
    </location>
</feature>
<dbReference type="GO" id="GO:0003700">
    <property type="term" value="F:DNA-binding transcription factor activity"/>
    <property type="evidence" value="ECO:0007669"/>
    <property type="project" value="InterPro"/>
</dbReference>
<feature type="compositionally biased region" description="Basic residues" evidence="2">
    <location>
        <begin position="242"/>
        <end position="252"/>
    </location>
</feature>
<dbReference type="EMBL" id="CAACVS010000602">
    <property type="protein sequence ID" value="VEU43936.1"/>
    <property type="molecule type" value="Genomic_DNA"/>
</dbReference>
<evidence type="ECO:0000256" key="1">
    <source>
        <dbReference type="SAM" id="Coils"/>
    </source>
</evidence>
<dbReference type="OrthoDB" id="158712at2759"/>
<feature type="compositionally biased region" description="Basic and acidic residues" evidence="2">
    <location>
        <begin position="1"/>
        <end position="15"/>
    </location>
</feature>
<reference evidence="4 5" key="1">
    <citation type="submission" date="2019-01" db="EMBL/GenBank/DDBJ databases">
        <authorList>
            <person name="Ferrante I. M."/>
        </authorList>
    </citation>
    <scope>NUCLEOTIDE SEQUENCE [LARGE SCALE GENOMIC DNA]</scope>
    <source>
        <strain evidence="4 5">B856</strain>
    </source>
</reference>
<protein>
    <recommendedName>
        <fullName evidence="3">BZIP domain-containing protein</fullName>
    </recommendedName>
</protein>
<dbReference type="AlphaFoldDB" id="A0A448ZPH6"/>
<dbReference type="SUPFAM" id="SSF57959">
    <property type="entry name" value="Leucine zipper domain"/>
    <property type="match status" value="1"/>
</dbReference>